<comment type="caution">
    <text evidence="2">The sequence shown here is derived from an EMBL/GenBank/DDBJ whole genome shotgun (WGS) entry which is preliminary data.</text>
</comment>
<dbReference type="RefSeq" id="WP_210510364.1">
    <property type="nucleotide sequence ID" value="NZ_JAFIDN010000002.1"/>
</dbReference>
<protein>
    <submittedName>
        <fullName evidence="2">Uncharacterized protein</fullName>
    </submittedName>
</protein>
<reference evidence="2" key="1">
    <citation type="submission" date="2021-02" db="EMBL/GenBank/DDBJ databases">
        <title>Natronogracilivirga saccharolytica gen. nov. sp. nov. a new anaerobic, haloalkiliphilic carbohydrate-fermenting bacterium from soda lake and proposing of Cyclonatronumiaceae fam. nov. in the phylum Balneolaeota.</title>
        <authorList>
            <person name="Zhilina T.N."/>
            <person name="Sorokin D.Y."/>
            <person name="Zavarzina D.G."/>
            <person name="Toshchakov S.V."/>
            <person name="Kublanov I.V."/>
        </authorList>
    </citation>
    <scope>NUCLEOTIDE SEQUENCE</scope>
    <source>
        <strain evidence="2">Z-1702</strain>
    </source>
</reference>
<keyword evidence="3" id="KW-1185">Reference proteome</keyword>
<keyword evidence="1" id="KW-0812">Transmembrane</keyword>
<evidence type="ECO:0000313" key="3">
    <source>
        <dbReference type="Proteomes" id="UP000673975"/>
    </source>
</evidence>
<dbReference type="AlphaFoldDB" id="A0A8J7RJ30"/>
<keyword evidence="1" id="KW-1133">Transmembrane helix</keyword>
<name>A0A8J7RJ30_9BACT</name>
<dbReference type="EMBL" id="JAFIDN010000002">
    <property type="protein sequence ID" value="MBP3191670.1"/>
    <property type="molecule type" value="Genomic_DNA"/>
</dbReference>
<evidence type="ECO:0000313" key="2">
    <source>
        <dbReference type="EMBL" id="MBP3191670.1"/>
    </source>
</evidence>
<evidence type="ECO:0000256" key="1">
    <source>
        <dbReference type="SAM" id="Phobius"/>
    </source>
</evidence>
<accession>A0A8J7RJ30</accession>
<sequence>MNRTSRLGLFLAALLLIPVFFTPIWSITLTAPQYPDGIGMYIWVNDITGHERHDIQNINILNHYVGMQEIDPDQVPTLDIIPWVIAGLIALAAAAAATGSRWLAWIWVALFIISGVAGMYDFYMWGYEYGHNLDPRAAIKVPDMTYQPPVIGRETLLNITAHSWPYWGTLWVTLSLLTGTGGLFWDRIAKKKGR</sequence>
<feature type="transmembrane region" description="Helical" evidence="1">
    <location>
        <begin position="104"/>
        <end position="125"/>
    </location>
</feature>
<proteinExistence type="predicted"/>
<feature type="transmembrane region" description="Helical" evidence="1">
    <location>
        <begin position="164"/>
        <end position="185"/>
    </location>
</feature>
<feature type="transmembrane region" description="Helical" evidence="1">
    <location>
        <begin position="80"/>
        <end position="97"/>
    </location>
</feature>
<gene>
    <name evidence="2" type="ORF">NATSA_03240</name>
</gene>
<keyword evidence="1" id="KW-0472">Membrane</keyword>
<organism evidence="2 3">
    <name type="scientific">Natronogracilivirga saccharolytica</name>
    <dbReference type="NCBI Taxonomy" id="2812953"/>
    <lineage>
        <taxon>Bacteria</taxon>
        <taxon>Pseudomonadati</taxon>
        <taxon>Balneolota</taxon>
        <taxon>Balneolia</taxon>
        <taxon>Balneolales</taxon>
        <taxon>Cyclonatronaceae</taxon>
        <taxon>Natronogracilivirga</taxon>
    </lineage>
</organism>
<dbReference type="Proteomes" id="UP000673975">
    <property type="component" value="Unassembled WGS sequence"/>
</dbReference>